<protein>
    <submittedName>
        <fullName evidence="4">Protein kri1</fullName>
    </submittedName>
</protein>
<feature type="compositionally biased region" description="Basic and acidic residues" evidence="2">
    <location>
        <begin position="660"/>
        <end position="680"/>
    </location>
</feature>
<evidence type="ECO:0000256" key="1">
    <source>
        <dbReference type="ARBA" id="ARBA00007473"/>
    </source>
</evidence>
<comment type="similarity">
    <text evidence="1">Belongs to the KRI1 family.</text>
</comment>
<dbReference type="AlphaFoldDB" id="A0A5N5QQN2"/>
<sequence length="698" mass="79655">MGYLNQTSGMLSEDESDISDSGDLHQLTINEHYAKAFEYRKQREELAKLKEKYGSDFEGEDEEEVSDSESDETEDEYGEELTPAVDAALLRTLARIRRKDPDIYDSKIGVFEEEAKRTQEKTLTRTRPAKDKSKPLTIKQQNLAALLESGSRTGSPSSTSMPLTHVQEQIALRDETISAFHNAVNEDEGGLLVLREGFKDEVEQREEEYREFLQREVGEDISELVWVEDANIEVKEGTGPNVGSQKGGAGGGKKKGRRKERKEETDQGYILNRGWVDKSEQRAPTYREVVGFESQSGDMGAEPKGENVDVDPGNDLLDEDEFDEVADHFESTYNFRFEEPNSHIIATHPRNITSVRRADTSRKEARERRAARKAEKMLAKKEEVKRLKALKMREVKEKLEKVREEGGLGKRTKRQHEAGESGEGEEEWGALGDLDLDGEWDPEKHDAQMRSLYAEDGEYEADEQKPTWDDDIDISDLVPPAPTSVSETQPAGSKKKKKKKKKNSEGEEEVGVDPDEMDADVERSTVQEEREEEWDGTEEMRKRVLDKYMDEVYGLEFNDMVGDMPTHFRYSRVEPSSLGLTSAEILMATDAELNSYISLKRLAPYRKDKYDPRRPEKLKELRKTLGARGIYTDKWGANNGGQVDKTQKRKGKKERKRMKEKVAIEETIKQEQQEGGQEPRNKKRKRKHAKGENTKVVA</sequence>
<name>A0A5N5QQN2_9AGAM</name>
<feature type="region of interest" description="Disordered" evidence="2">
    <location>
        <begin position="235"/>
        <end position="266"/>
    </location>
</feature>
<feature type="region of interest" description="Disordered" evidence="2">
    <location>
        <begin position="399"/>
        <end position="539"/>
    </location>
</feature>
<gene>
    <name evidence="4" type="ORF">CTheo_3100</name>
</gene>
<feature type="region of interest" description="Disordered" evidence="2">
    <location>
        <begin position="344"/>
        <end position="378"/>
    </location>
</feature>
<feature type="compositionally biased region" description="Acidic residues" evidence="2">
    <location>
        <begin position="57"/>
        <end position="79"/>
    </location>
</feature>
<dbReference type="InterPro" id="IPR024626">
    <property type="entry name" value="Kri1-like_C"/>
</dbReference>
<feature type="compositionally biased region" description="Basic residues" evidence="2">
    <location>
        <begin position="647"/>
        <end position="659"/>
    </location>
</feature>
<feature type="region of interest" description="Disordered" evidence="2">
    <location>
        <begin position="51"/>
        <end position="83"/>
    </location>
</feature>
<dbReference type="PANTHER" id="PTHR14490:SF5">
    <property type="entry name" value="PROTEIN KRI1 HOMOLOG"/>
    <property type="match status" value="1"/>
</dbReference>
<keyword evidence="5" id="KW-1185">Reference proteome</keyword>
<dbReference type="InterPro" id="IPR018034">
    <property type="entry name" value="Kri1"/>
</dbReference>
<feature type="region of interest" description="Disordered" evidence="2">
    <location>
        <begin position="632"/>
        <end position="698"/>
    </location>
</feature>
<dbReference type="EMBL" id="SSOP01000037">
    <property type="protein sequence ID" value="KAB5593466.1"/>
    <property type="molecule type" value="Genomic_DNA"/>
</dbReference>
<feature type="compositionally biased region" description="Acidic residues" evidence="2">
    <location>
        <begin position="420"/>
        <end position="440"/>
    </location>
</feature>
<feature type="compositionally biased region" description="Basic and acidic residues" evidence="2">
    <location>
        <begin position="399"/>
        <end position="408"/>
    </location>
</feature>
<accession>A0A5N5QQN2</accession>
<organism evidence="4 5">
    <name type="scientific">Ceratobasidium theobromae</name>
    <dbReference type="NCBI Taxonomy" id="1582974"/>
    <lineage>
        <taxon>Eukaryota</taxon>
        <taxon>Fungi</taxon>
        <taxon>Dikarya</taxon>
        <taxon>Basidiomycota</taxon>
        <taxon>Agaricomycotina</taxon>
        <taxon>Agaricomycetes</taxon>
        <taxon>Cantharellales</taxon>
        <taxon>Ceratobasidiaceae</taxon>
        <taxon>Ceratobasidium</taxon>
    </lineage>
</organism>
<feature type="compositionally biased region" description="Basic and acidic residues" evidence="2">
    <location>
        <begin position="356"/>
        <end position="378"/>
    </location>
</feature>
<reference evidence="4 5" key="1">
    <citation type="journal article" date="2019" name="Fungal Biol. Biotechnol.">
        <title>Draft genome sequence of fastidious pathogen Ceratobasidium theobromae, which causes vascular-streak dieback in Theobroma cacao.</title>
        <authorList>
            <person name="Ali S.S."/>
            <person name="Asman A."/>
            <person name="Shao J."/>
            <person name="Firmansyah A.P."/>
            <person name="Susilo A.W."/>
            <person name="Rosmana A."/>
            <person name="McMahon P."/>
            <person name="Junaid M."/>
            <person name="Guest D."/>
            <person name="Kheng T.Y."/>
            <person name="Meinhardt L.W."/>
            <person name="Bailey B.A."/>
        </authorList>
    </citation>
    <scope>NUCLEOTIDE SEQUENCE [LARGE SCALE GENOMIC DNA]</scope>
    <source>
        <strain evidence="4 5">CT2</strain>
    </source>
</reference>
<dbReference type="Pfam" id="PF12936">
    <property type="entry name" value="Kri1_C"/>
    <property type="match status" value="1"/>
</dbReference>
<comment type="caution">
    <text evidence="4">The sequence shown here is derived from an EMBL/GenBank/DDBJ whole genome shotgun (WGS) entry which is preliminary data.</text>
</comment>
<evidence type="ECO:0000313" key="4">
    <source>
        <dbReference type="EMBL" id="KAB5593466.1"/>
    </source>
</evidence>
<dbReference type="PANTHER" id="PTHR14490">
    <property type="entry name" value="ZINC FINGER, ZZ TYPE"/>
    <property type="match status" value="1"/>
</dbReference>
<feature type="region of interest" description="Disordered" evidence="2">
    <location>
        <begin position="293"/>
        <end position="314"/>
    </location>
</feature>
<dbReference type="Pfam" id="PF05178">
    <property type="entry name" value="Kri1"/>
    <property type="match status" value="1"/>
</dbReference>
<evidence type="ECO:0000259" key="3">
    <source>
        <dbReference type="Pfam" id="PF12936"/>
    </source>
</evidence>
<feature type="compositionally biased region" description="Basic residues" evidence="2">
    <location>
        <begin position="493"/>
        <end position="502"/>
    </location>
</feature>
<feature type="compositionally biased region" description="Acidic residues" evidence="2">
    <location>
        <begin position="506"/>
        <end position="519"/>
    </location>
</feature>
<evidence type="ECO:0000256" key="2">
    <source>
        <dbReference type="SAM" id="MobiDB-lite"/>
    </source>
</evidence>
<dbReference type="OrthoDB" id="10252032at2759"/>
<feature type="domain" description="Kri1-like C-terminal" evidence="3">
    <location>
        <begin position="545"/>
        <end position="622"/>
    </location>
</feature>
<feature type="region of interest" description="Disordered" evidence="2">
    <location>
        <begin position="1"/>
        <end position="23"/>
    </location>
</feature>
<dbReference type="GO" id="GO:0030686">
    <property type="term" value="C:90S preribosome"/>
    <property type="evidence" value="ECO:0007669"/>
    <property type="project" value="TreeGrafter"/>
</dbReference>
<feature type="compositionally biased region" description="Polar residues" evidence="2">
    <location>
        <begin position="1"/>
        <end position="10"/>
    </location>
</feature>
<dbReference type="Proteomes" id="UP000383932">
    <property type="component" value="Unassembled WGS sequence"/>
</dbReference>
<evidence type="ECO:0000313" key="5">
    <source>
        <dbReference type="Proteomes" id="UP000383932"/>
    </source>
</evidence>
<proteinExistence type="inferred from homology"/>
<dbReference type="GO" id="GO:0000447">
    <property type="term" value="P:endonucleolytic cleavage in ITS1 to separate SSU-rRNA from 5.8S rRNA and LSU-rRNA from tricistronic rRNA transcript (SSU-rRNA, 5.8S rRNA, LSU-rRNA)"/>
    <property type="evidence" value="ECO:0007669"/>
    <property type="project" value="TreeGrafter"/>
</dbReference>
<dbReference type="GO" id="GO:0005730">
    <property type="term" value="C:nucleolus"/>
    <property type="evidence" value="ECO:0007669"/>
    <property type="project" value="TreeGrafter"/>
</dbReference>